<keyword evidence="2" id="KW-1185">Reference proteome</keyword>
<evidence type="ECO:0000313" key="1">
    <source>
        <dbReference type="EMBL" id="KAG0564643.1"/>
    </source>
</evidence>
<reference evidence="1" key="1">
    <citation type="submission" date="2020-06" db="EMBL/GenBank/DDBJ databases">
        <title>WGS assembly of Ceratodon purpureus strain R40.</title>
        <authorList>
            <person name="Carey S.B."/>
            <person name="Jenkins J."/>
            <person name="Shu S."/>
            <person name="Lovell J.T."/>
            <person name="Sreedasyam A."/>
            <person name="Maumus F."/>
            <person name="Tiley G.P."/>
            <person name="Fernandez-Pozo N."/>
            <person name="Barry K."/>
            <person name="Chen C."/>
            <person name="Wang M."/>
            <person name="Lipzen A."/>
            <person name="Daum C."/>
            <person name="Saski C.A."/>
            <person name="Payton A.C."/>
            <person name="Mcbreen J.C."/>
            <person name="Conrad R.E."/>
            <person name="Kollar L.M."/>
            <person name="Olsson S."/>
            <person name="Huttunen S."/>
            <person name="Landis J.B."/>
            <person name="Wickett N.J."/>
            <person name="Johnson M.G."/>
            <person name="Rensing S.A."/>
            <person name="Grimwood J."/>
            <person name="Schmutz J."/>
            <person name="Mcdaniel S.F."/>
        </authorList>
    </citation>
    <scope>NUCLEOTIDE SEQUENCE</scope>
    <source>
        <strain evidence="1">R40</strain>
    </source>
</reference>
<gene>
    <name evidence="1" type="ORF">KC19_8G127600</name>
</gene>
<comment type="caution">
    <text evidence="1">The sequence shown here is derived from an EMBL/GenBank/DDBJ whole genome shotgun (WGS) entry which is preliminary data.</text>
</comment>
<sequence>MTAFGEQSPEDSMVYDISTNSWEILLKDPWSPLSIYDPCSWLDKPMNLILPACILREKVIVKGKKINACSLQSCMKPVIMQLSGCESFPHPSFVRHLETLGVTRLGYS</sequence>
<proteinExistence type="predicted"/>
<protein>
    <submittedName>
        <fullName evidence="1">Uncharacterized protein</fullName>
    </submittedName>
</protein>
<dbReference type="EMBL" id="CM026429">
    <property type="protein sequence ID" value="KAG0564643.1"/>
    <property type="molecule type" value="Genomic_DNA"/>
</dbReference>
<dbReference type="Proteomes" id="UP000822688">
    <property type="component" value="Chromosome 8"/>
</dbReference>
<dbReference type="AlphaFoldDB" id="A0A8T0H0J5"/>
<organism evidence="1 2">
    <name type="scientific">Ceratodon purpureus</name>
    <name type="common">Fire moss</name>
    <name type="synonym">Dicranum purpureum</name>
    <dbReference type="NCBI Taxonomy" id="3225"/>
    <lineage>
        <taxon>Eukaryota</taxon>
        <taxon>Viridiplantae</taxon>
        <taxon>Streptophyta</taxon>
        <taxon>Embryophyta</taxon>
        <taxon>Bryophyta</taxon>
        <taxon>Bryophytina</taxon>
        <taxon>Bryopsida</taxon>
        <taxon>Dicranidae</taxon>
        <taxon>Pseudoditrichales</taxon>
        <taxon>Ditrichaceae</taxon>
        <taxon>Ceratodon</taxon>
    </lineage>
</organism>
<accession>A0A8T0H0J5</accession>
<evidence type="ECO:0000313" key="2">
    <source>
        <dbReference type="Proteomes" id="UP000822688"/>
    </source>
</evidence>
<name>A0A8T0H0J5_CERPU</name>